<feature type="domain" description="FIST C-domain" evidence="2">
    <location>
        <begin position="234"/>
        <end position="364"/>
    </location>
</feature>
<dbReference type="EMBL" id="UGOG01000001">
    <property type="protein sequence ID" value="STX61464.1"/>
    <property type="molecule type" value="Genomic_DNA"/>
</dbReference>
<dbReference type="NCBIfam" id="NF041558">
    <property type="entry name" value="NosP"/>
    <property type="match status" value="1"/>
</dbReference>
<evidence type="ECO:0000313" key="6">
    <source>
        <dbReference type="Proteomes" id="UP000254040"/>
    </source>
</evidence>
<reference evidence="4 6" key="2">
    <citation type="submission" date="2018-06" db="EMBL/GenBank/DDBJ databases">
        <authorList>
            <consortium name="Pathogen Informatics"/>
            <person name="Doyle S."/>
        </authorList>
    </citation>
    <scope>NUCLEOTIDE SEQUENCE [LARGE SCALE GENOMIC DNA]</scope>
    <source>
        <strain evidence="4 6">NCTC12239</strain>
    </source>
</reference>
<evidence type="ECO:0000313" key="5">
    <source>
        <dbReference type="Proteomes" id="UP000054985"/>
    </source>
</evidence>
<dbReference type="STRING" id="39962.Lmor_2067"/>
<organism evidence="4 6">
    <name type="scientific">Legionella moravica</name>
    <dbReference type="NCBI Taxonomy" id="39962"/>
    <lineage>
        <taxon>Bacteria</taxon>
        <taxon>Pseudomonadati</taxon>
        <taxon>Pseudomonadota</taxon>
        <taxon>Gammaproteobacteria</taxon>
        <taxon>Legionellales</taxon>
        <taxon>Legionellaceae</taxon>
        <taxon>Legionella</taxon>
    </lineage>
</organism>
<protein>
    <submittedName>
        <fullName evidence="3">FIST N domain protein</fullName>
    </submittedName>
    <submittedName>
        <fullName evidence="4">Uncharacterized conserved protein</fullName>
    </submittedName>
</protein>
<dbReference type="InterPro" id="IPR013702">
    <property type="entry name" value="FIST_domain_N"/>
</dbReference>
<dbReference type="Proteomes" id="UP000054985">
    <property type="component" value="Unassembled WGS sequence"/>
</dbReference>
<dbReference type="SMART" id="SM01204">
    <property type="entry name" value="FIST_C"/>
    <property type="match status" value="1"/>
</dbReference>
<dbReference type="Proteomes" id="UP000254040">
    <property type="component" value="Unassembled WGS sequence"/>
</dbReference>
<gene>
    <name evidence="3" type="ORF">Lmor_2067</name>
    <name evidence="4" type="ORF">NCTC12239_00379</name>
</gene>
<dbReference type="RefSeq" id="WP_028383634.1">
    <property type="nucleotide sequence ID" value="NZ_CAAAJG010000040.1"/>
</dbReference>
<name>A0A378JS76_9GAMM</name>
<dbReference type="Pfam" id="PF10442">
    <property type="entry name" value="FIST_C"/>
    <property type="match status" value="1"/>
</dbReference>
<evidence type="ECO:0000259" key="2">
    <source>
        <dbReference type="SMART" id="SM01204"/>
    </source>
</evidence>
<evidence type="ECO:0000313" key="3">
    <source>
        <dbReference type="EMBL" id="KTD32638.1"/>
    </source>
</evidence>
<dbReference type="EMBL" id="LNYN01000027">
    <property type="protein sequence ID" value="KTD32638.1"/>
    <property type="molecule type" value="Genomic_DNA"/>
</dbReference>
<accession>A0A378JS76</accession>
<dbReference type="OrthoDB" id="9807948at2"/>
<feature type="domain" description="FIST" evidence="1">
    <location>
        <begin position="31"/>
        <end position="233"/>
    </location>
</feature>
<keyword evidence="5" id="KW-1185">Reference proteome</keyword>
<dbReference type="InterPro" id="IPR019494">
    <property type="entry name" value="FIST_C"/>
</dbReference>
<evidence type="ECO:0000259" key="1">
    <source>
        <dbReference type="SMART" id="SM00897"/>
    </source>
</evidence>
<sequence>MSVFQPIKTGHSFAKDPRIAAQEFHAAVFQPNMELIIFFCSSHYDLDELANALNSLFPNEHIIGCTTAGEIGPGGYSEYTLSGVSFSSNGFKAATGCTNNLQNMNTEKSLEFVNTLLQQLEVKAPHTTPQNSFAFLMIDGMSLREEPVARMFQNALGEVTLFGGSAGDDLKFKQTWVFSDHAFHTDSAILTLIHTTYPFKVFKAQHFVGCNEKLVVTQADPLQRVVYEINGYPAAEEYARNVGAKVDNLDPMQFSTTPVVIRINGVDYVRSIQKVNPDGSLTFYCAIDNGLVFMAAHGVDLVNNIKQTLNEIQCDIGKPQLILACDCVLRNLEMQQKGLKKEIEQLFKNNNVVGFSTYGEQFRGVHINQTLTGLAIGEFRTNKND</sequence>
<dbReference type="PANTHER" id="PTHR40252">
    <property type="entry name" value="BLR0328 PROTEIN"/>
    <property type="match status" value="1"/>
</dbReference>
<dbReference type="PANTHER" id="PTHR40252:SF2">
    <property type="entry name" value="BLR0328 PROTEIN"/>
    <property type="match status" value="1"/>
</dbReference>
<reference evidence="3 5" key="1">
    <citation type="submission" date="2015-11" db="EMBL/GenBank/DDBJ databases">
        <title>Genomic analysis of 38 Legionella species identifies large and diverse effector repertoires.</title>
        <authorList>
            <person name="Burstein D."/>
            <person name="Amaro F."/>
            <person name="Zusman T."/>
            <person name="Lifshitz Z."/>
            <person name="Cohen O."/>
            <person name="Gilbert J.A."/>
            <person name="Pupko T."/>
            <person name="Shuman H.A."/>
            <person name="Segal G."/>
        </authorList>
    </citation>
    <scope>NUCLEOTIDE SEQUENCE [LARGE SCALE GENOMIC DNA]</scope>
    <source>
        <strain evidence="3 5">ATCC 43877</strain>
    </source>
</reference>
<evidence type="ECO:0000313" key="4">
    <source>
        <dbReference type="EMBL" id="STX61464.1"/>
    </source>
</evidence>
<proteinExistence type="predicted"/>
<dbReference type="AlphaFoldDB" id="A0A378JS76"/>
<dbReference type="Pfam" id="PF08495">
    <property type="entry name" value="FIST"/>
    <property type="match status" value="1"/>
</dbReference>
<dbReference type="SMART" id="SM00897">
    <property type="entry name" value="FIST"/>
    <property type="match status" value="1"/>
</dbReference>